<proteinExistence type="predicted"/>
<organism evidence="2 3">
    <name type="scientific">Leucocoprinus leucothites</name>
    <dbReference type="NCBI Taxonomy" id="201217"/>
    <lineage>
        <taxon>Eukaryota</taxon>
        <taxon>Fungi</taxon>
        <taxon>Dikarya</taxon>
        <taxon>Basidiomycota</taxon>
        <taxon>Agaricomycotina</taxon>
        <taxon>Agaricomycetes</taxon>
        <taxon>Agaricomycetidae</taxon>
        <taxon>Agaricales</taxon>
        <taxon>Agaricineae</taxon>
        <taxon>Agaricaceae</taxon>
        <taxon>Leucocoprinus</taxon>
    </lineage>
</organism>
<reference evidence="2 3" key="1">
    <citation type="journal article" date="2020" name="ISME J.">
        <title>Uncovering the hidden diversity of litter-decomposition mechanisms in mushroom-forming fungi.</title>
        <authorList>
            <person name="Floudas D."/>
            <person name="Bentzer J."/>
            <person name="Ahren D."/>
            <person name="Johansson T."/>
            <person name="Persson P."/>
            <person name="Tunlid A."/>
        </authorList>
    </citation>
    <scope>NUCLEOTIDE SEQUENCE [LARGE SCALE GENOMIC DNA]</scope>
    <source>
        <strain evidence="2 3">CBS 146.42</strain>
    </source>
</reference>
<dbReference type="EMBL" id="JAACJO010000003">
    <property type="protein sequence ID" value="KAF5360426.1"/>
    <property type="molecule type" value="Genomic_DNA"/>
</dbReference>
<gene>
    <name evidence="2" type="ORF">D9756_004563</name>
</gene>
<feature type="region of interest" description="Disordered" evidence="1">
    <location>
        <begin position="28"/>
        <end position="47"/>
    </location>
</feature>
<sequence>MDERAHHLSSQFVKGVEVVPFIELLPEDEEPVDVQQSSEERTRRRNTRWKCDVPQDMEAGAESTTVKIQELQVHIEKIQNQQVEDGRDMSKQQKTTERYHTER</sequence>
<keyword evidence="3" id="KW-1185">Reference proteome</keyword>
<evidence type="ECO:0000313" key="3">
    <source>
        <dbReference type="Proteomes" id="UP000559027"/>
    </source>
</evidence>
<accession>A0A8H5LK89</accession>
<dbReference type="AlphaFoldDB" id="A0A8H5LK89"/>
<evidence type="ECO:0000256" key="1">
    <source>
        <dbReference type="SAM" id="MobiDB-lite"/>
    </source>
</evidence>
<feature type="compositionally biased region" description="Basic and acidic residues" evidence="1">
    <location>
        <begin position="84"/>
        <end position="103"/>
    </location>
</feature>
<feature type="region of interest" description="Disordered" evidence="1">
    <location>
        <begin position="79"/>
        <end position="103"/>
    </location>
</feature>
<dbReference type="OrthoDB" id="431497at2759"/>
<dbReference type="Proteomes" id="UP000559027">
    <property type="component" value="Unassembled WGS sequence"/>
</dbReference>
<protein>
    <submittedName>
        <fullName evidence="2">Uncharacterized protein</fullName>
    </submittedName>
</protein>
<comment type="caution">
    <text evidence="2">The sequence shown here is derived from an EMBL/GenBank/DDBJ whole genome shotgun (WGS) entry which is preliminary data.</text>
</comment>
<evidence type="ECO:0000313" key="2">
    <source>
        <dbReference type="EMBL" id="KAF5360426.1"/>
    </source>
</evidence>
<name>A0A8H5LK89_9AGAR</name>